<dbReference type="EMBL" id="VSRR010116164">
    <property type="protein sequence ID" value="MPC98926.1"/>
    <property type="molecule type" value="Genomic_DNA"/>
</dbReference>
<organism evidence="1 2">
    <name type="scientific">Portunus trituberculatus</name>
    <name type="common">Swimming crab</name>
    <name type="synonym">Neptunus trituberculatus</name>
    <dbReference type="NCBI Taxonomy" id="210409"/>
    <lineage>
        <taxon>Eukaryota</taxon>
        <taxon>Metazoa</taxon>
        <taxon>Ecdysozoa</taxon>
        <taxon>Arthropoda</taxon>
        <taxon>Crustacea</taxon>
        <taxon>Multicrustacea</taxon>
        <taxon>Malacostraca</taxon>
        <taxon>Eumalacostraca</taxon>
        <taxon>Eucarida</taxon>
        <taxon>Decapoda</taxon>
        <taxon>Pleocyemata</taxon>
        <taxon>Brachyura</taxon>
        <taxon>Eubrachyura</taxon>
        <taxon>Portunoidea</taxon>
        <taxon>Portunidae</taxon>
        <taxon>Portuninae</taxon>
        <taxon>Portunus</taxon>
    </lineage>
</organism>
<name>A0A5B7JX92_PORTR</name>
<comment type="caution">
    <text evidence="1">The sequence shown here is derived from an EMBL/GenBank/DDBJ whole genome shotgun (WGS) entry which is preliminary data.</text>
</comment>
<evidence type="ECO:0000313" key="2">
    <source>
        <dbReference type="Proteomes" id="UP000324222"/>
    </source>
</evidence>
<evidence type="ECO:0000313" key="1">
    <source>
        <dbReference type="EMBL" id="MPC98926.1"/>
    </source>
</evidence>
<keyword evidence="2" id="KW-1185">Reference proteome</keyword>
<reference evidence="1 2" key="1">
    <citation type="submission" date="2019-05" db="EMBL/GenBank/DDBJ databases">
        <title>Another draft genome of Portunus trituberculatus and its Hox gene families provides insights of decapod evolution.</title>
        <authorList>
            <person name="Jeong J.-H."/>
            <person name="Song I."/>
            <person name="Kim S."/>
            <person name="Choi T."/>
            <person name="Kim D."/>
            <person name="Ryu S."/>
            <person name="Kim W."/>
        </authorList>
    </citation>
    <scope>NUCLEOTIDE SEQUENCE [LARGE SCALE GENOMIC DNA]</scope>
    <source>
        <tissue evidence="1">Muscle</tissue>
    </source>
</reference>
<accession>A0A5B7JX92</accession>
<protein>
    <submittedName>
        <fullName evidence="1">Uncharacterized protein</fullName>
    </submittedName>
</protein>
<gene>
    <name evidence="1" type="ORF">E2C01_094313</name>
</gene>
<sequence length="67" mass="7084">MNRALASSPVLISSFPSPRFFLSCLSFLSLFPRPLDLACASPGNSTTRAVIGADKTLDAVSQDKLLA</sequence>
<proteinExistence type="predicted"/>
<dbReference type="AlphaFoldDB" id="A0A5B7JX92"/>
<dbReference type="Proteomes" id="UP000324222">
    <property type="component" value="Unassembled WGS sequence"/>
</dbReference>